<keyword evidence="7 8" id="KW-0472">Membrane</keyword>
<evidence type="ECO:0000256" key="3">
    <source>
        <dbReference type="ARBA" id="ARBA00022448"/>
    </source>
</evidence>
<name>A0A809S9B4_9PROT</name>
<dbReference type="SUPFAM" id="SSF144083">
    <property type="entry name" value="Magnesium transport protein CorA, transmembrane region"/>
    <property type="match status" value="1"/>
</dbReference>
<dbReference type="AlphaFoldDB" id="A0A809S9B4"/>
<dbReference type="KEGG" id="ddz:DSYM_08430"/>
<dbReference type="PANTHER" id="PTHR46494">
    <property type="entry name" value="CORA FAMILY METAL ION TRANSPORTER (EUROFUNG)"/>
    <property type="match status" value="1"/>
</dbReference>
<evidence type="ECO:0000256" key="8">
    <source>
        <dbReference type="RuleBase" id="RU362010"/>
    </source>
</evidence>
<dbReference type="Gene3D" id="3.30.460.20">
    <property type="entry name" value="CorA soluble domain-like"/>
    <property type="match status" value="1"/>
</dbReference>
<evidence type="ECO:0000256" key="7">
    <source>
        <dbReference type="ARBA" id="ARBA00023136"/>
    </source>
</evidence>
<feature type="transmembrane region" description="Helical" evidence="8">
    <location>
        <begin position="296"/>
        <end position="316"/>
    </location>
</feature>
<gene>
    <name evidence="8" type="primary">corA</name>
    <name evidence="9" type="ORF">DSYM_08430</name>
</gene>
<accession>A0A809S9B4</accession>
<keyword evidence="8" id="KW-0406">Ion transport</keyword>
<keyword evidence="5 8" id="KW-0812">Transmembrane</keyword>
<dbReference type="InterPro" id="IPR002523">
    <property type="entry name" value="MgTranspt_CorA/ZnTranspt_ZntB"/>
</dbReference>
<organism evidence="9 10">
    <name type="scientific">Candidatus Desulfobacillus denitrificans</name>
    <dbReference type="NCBI Taxonomy" id="2608985"/>
    <lineage>
        <taxon>Bacteria</taxon>
        <taxon>Pseudomonadati</taxon>
        <taxon>Pseudomonadota</taxon>
        <taxon>Betaproteobacteria</taxon>
        <taxon>Candidatus Desulfobacillus</taxon>
    </lineage>
</organism>
<dbReference type="EMBL" id="AP021857">
    <property type="protein sequence ID" value="BBO20144.1"/>
    <property type="molecule type" value="Genomic_DNA"/>
</dbReference>
<dbReference type="GO" id="GO:0000287">
    <property type="term" value="F:magnesium ion binding"/>
    <property type="evidence" value="ECO:0007669"/>
    <property type="project" value="TreeGrafter"/>
</dbReference>
<evidence type="ECO:0000256" key="4">
    <source>
        <dbReference type="ARBA" id="ARBA00022475"/>
    </source>
</evidence>
<dbReference type="CDD" id="cd12828">
    <property type="entry name" value="TmCorA-like_1"/>
    <property type="match status" value="1"/>
</dbReference>
<dbReference type="Gene3D" id="1.20.58.340">
    <property type="entry name" value="Magnesium transport protein CorA, transmembrane region"/>
    <property type="match status" value="2"/>
</dbReference>
<dbReference type="InterPro" id="IPR045863">
    <property type="entry name" value="CorA_TM1_TM2"/>
</dbReference>
<dbReference type="GO" id="GO:0050897">
    <property type="term" value="F:cobalt ion binding"/>
    <property type="evidence" value="ECO:0007669"/>
    <property type="project" value="TreeGrafter"/>
</dbReference>
<dbReference type="SUPFAM" id="SSF143865">
    <property type="entry name" value="CorA soluble domain-like"/>
    <property type="match status" value="1"/>
</dbReference>
<keyword evidence="6 8" id="KW-1133">Transmembrane helix</keyword>
<evidence type="ECO:0000256" key="1">
    <source>
        <dbReference type="ARBA" id="ARBA00004651"/>
    </source>
</evidence>
<evidence type="ECO:0000313" key="9">
    <source>
        <dbReference type="EMBL" id="BBO20144.1"/>
    </source>
</evidence>
<dbReference type="Proteomes" id="UP000662914">
    <property type="component" value="Chromosome"/>
</dbReference>
<dbReference type="NCBIfam" id="TIGR00383">
    <property type="entry name" value="corA"/>
    <property type="match status" value="1"/>
</dbReference>
<keyword evidence="4 8" id="KW-1003">Cell membrane</keyword>
<dbReference type="Pfam" id="PF01544">
    <property type="entry name" value="CorA"/>
    <property type="match status" value="1"/>
</dbReference>
<evidence type="ECO:0000256" key="2">
    <source>
        <dbReference type="ARBA" id="ARBA00009765"/>
    </source>
</evidence>
<dbReference type="PANTHER" id="PTHR46494:SF1">
    <property type="entry name" value="CORA FAMILY METAL ION TRANSPORTER (EUROFUNG)"/>
    <property type="match status" value="1"/>
</dbReference>
<comment type="similarity">
    <text evidence="2 8">Belongs to the CorA metal ion transporter (MIT) (TC 1.A.35) family.</text>
</comment>
<evidence type="ECO:0000313" key="10">
    <source>
        <dbReference type="Proteomes" id="UP000662914"/>
    </source>
</evidence>
<dbReference type="FunFam" id="1.20.58.340:FF:000012">
    <property type="entry name" value="Magnesium transport protein CorA"/>
    <property type="match status" value="1"/>
</dbReference>
<dbReference type="InterPro" id="IPR045861">
    <property type="entry name" value="CorA_cytoplasmic_dom"/>
</dbReference>
<protein>
    <recommendedName>
        <fullName evidence="8">Magnesium transport protein CorA</fullName>
    </recommendedName>
</protein>
<comment type="subcellular location">
    <subcellularLocation>
        <location evidence="1">Cell membrane</location>
        <topology evidence="1">Multi-pass membrane protein</topology>
    </subcellularLocation>
    <subcellularLocation>
        <location evidence="8">Membrane</location>
        <topology evidence="8">Multi-pass membrane protein</topology>
    </subcellularLocation>
</comment>
<proteinExistence type="inferred from homology"/>
<evidence type="ECO:0000256" key="5">
    <source>
        <dbReference type="ARBA" id="ARBA00022692"/>
    </source>
</evidence>
<dbReference type="InterPro" id="IPR004488">
    <property type="entry name" value="Mg/Co-transport_prot_CorA"/>
</dbReference>
<evidence type="ECO:0000256" key="6">
    <source>
        <dbReference type="ARBA" id="ARBA00022989"/>
    </source>
</evidence>
<keyword evidence="3 8" id="KW-0813">Transport</keyword>
<comment type="function">
    <text evidence="8">Mediates influx of magnesium ions.</text>
</comment>
<keyword evidence="8" id="KW-0460">Magnesium</keyword>
<sequence length="355" mass="40502">MKKTRKLRSQKTGLAPGALVHLGEKRTARPDITLFEFDAGALRENRFASIAESRDHARAPGTLWLNVHGLHEPEVMAEIGHRFRLHPLVLEDILNTDQRPKVDDYGDYLYIVARFFDYDAAKGVIGSDQLSIVLGPDFVLTFQERPTGTFDPLRERLRADKGQIRRLGADYLAYSMLDILVDRYFTVLEQLTERTEALEDRLLQQATPALLKEIHEIKREALSLRRAIWPLREVINSLTRADQRFFKPETQPYLRDIYDHAVHVIESLEGIRDLIAGMLDIYLSSVSNRVNMEVRILTVITTLFMPAALIAGIFGMNFRNMPLIADSGGFLVALGMMGAIALVMVTIFWRRRWLG</sequence>
<dbReference type="GO" id="GO:0015087">
    <property type="term" value="F:cobalt ion transmembrane transporter activity"/>
    <property type="evidence" value="ECO:0007669"/>
    <property type="project" value="UniProtKB-UniRule"/>
</dbReference>
<dbReference type="GO" id="GO:0005886">
    <property type="term" value="C:plasma membrane"/>
    <property type="evidence" value="ECO:0007669"/>
    <property type="project" value="UniProtKB-SubCell"/>
</dbReference>
<feature type="transmembrane region" description="Helical" evidence="8">
    <location>
        <begin position="328"/>
        <end position="349"/>
    </location>
</feature>
<dbReference type="GO" id="GO:0015095">
    <property type="term" value="F:magnesium ion transmembrane transporter activity"/>
    <property type="evidence" value="ECO:0007669"/>
    <property type="project" value="UniProtKB-UniRule"/>
</dbReference>
<reference evidence="9" key="1">
    <citation type="journal article" name="DNA Res.">
        <title>The physiological potential of anammox bacteria as revealed by their core genome structure.</title>
        <authorList>
            <person name="Okubo T."/>
            <person name="Toyoda A."/>
            <person name="Fukuhara K."/>
            <person name="Uchiyama I."/>
            <person name="Harigaya Y."/>
            <person name="Kuroiwa M."/>
            <person name="Suzuki T."/>
            <person name="Murakami Y."/>
            <person name="Suwa Y."/>
            <person name="Takami H."/>
        </authorList>
    </citation>
    <scope>NUCLEOTIDE SEQUENCE</scope>
    <source>
        <strain evidence="9">317325-3</strain>
    </source>
</reference>